<sequence>MGWGALLKAAVSLGGRAIKAVAKSAGGAVVHPQQTLKGLGSATKSAAIGGSLGYIGWEKLTTDKSVVGIVSDAVIGEETTQKIGDTVSNIGEGMKEVKDSVTGLTENVNDAITSADSKWNGMSKFLQGICSGNGGNMMGNFFSNIGKGNVSGLSLIGLVVAALLVFGRFGWMGKIAGAVLAMMMIGNNVNMNEALASEKKRPAAQSQDEIQQSEIAQGTGGGRRR</sequence>
<keyword evidence="2" id="KW-0472">Membrane</keyword>
<feature type="compositionally biased region" description="Polar residues" evidence="1">
    <location>
        <begin position="204"/>
        <end position="216"/>
    </location>
</feature>
<organism evidence="4 7">
    <name type="scientific">Phocaeicola vulgatus</name>
    <name type="common">Bacteroides vulgatus</name>
    <dbReference type="NCBI Taxonomy" id="821"/>
    <lineage>
        <taxon>Bacteria</taxon>
        <taxon>Pseudomonadati</taxon>
        <taxon>Bacteroidota</taxon>
        <taxon>Bacteroidia</taxon>
        <taxon>Bacteroidales</taxon>
        <taxon>Bacteroidaceae</taxon>
        <taxon>Phocaeicola</taxon>
    </lineage>
</organism>
<keyword evidence="2" id="KW-0812">Transmembrane</keyword>
<feature type="transmembrane region" description="Helical" evidence="2">
    <location>
        <begin position="150"/>
        <end position="169"/>
    </location>
</feature>
<evidence type="ECO:0000313" key="9">
    <source>
        <dbReference type="Proteomes" id="UP000285469"/>
    </source>
</evidence>
<dbReference type="EMBL" id="JAJCQG010000038">
    <property type="protein sequence ID" value="MCB7281865.1"/>
    <property type="molecule type" value="Genomic_DNA"/>
</dbReference>
<dbReference type="Proteomes" id="UP000285469">
    <property type="component" value="Unassembled WGS sequence"/>
</dbReference>
<dbReference type="Proteomes" id="UP001199363">
    <property type="component" value="Unassembled WGS sequence"/>
</dbReference>
<evidence type="ECO:0000256" key="1">
    <source>
        <dbReference type="SAM" id="MobiDB-lite"/>
    </source>
</evidence>
<keyword evidence="2" id="KW-1133">Transmembrane helix</keyword>
<dbReference type="AlphaFoldDB" id="A0A3E4WV07"/>
<dbReference type="Proteomes" id="UP000283429">
    <property type="component" value="Unassembled WGS sequence"/>
</dbReference>
<reference evidence="7 8" key="1">
    <citation type="submission" date="2018-08" db="EMBL/GenBank/DDBJ databases">
        <title>A genome reference for cultivated species of the human gut microbiota.</title>
        <authorList>
            <person name="Zou Y."/>
            <person name="Xue W."/>
            <person name="Luo G."/>
        </authorList>
    </citation>
    <scope>NUCLEOTIDE SEQUENCE [LARGE SCALE GENOMIC DNA]</scope>
    <source>
        <strain evidence="5 9">AF12-25</strain>
        <strain evidence="6 8">AM30-40</strain>
        <strain evidence="4 7">OM08-13BH</strain>
    </source>
</reference>
<gene>
    <name evidence="6" type="ORF">DW783_10700</name>
    <name evidence="5" type="ORF">DWV70_00380</name>
    <name evidence="4" type="ORF">DXC16_05575</name>
    <name evidence="3" type="ORF">LI282_12560</name>
</gene>
<dbReference type="RefSeq" id="WP_004312153.1">
    <property type="nucleotide sequence ID" value="NZ_CAXTCG010000040.1"/>
</dbReference>
<name>A0A3E4WV07_PHOVU</name>
<dbReference type="EMBL" id="QSJM01000028">
    <property type="protein sequence ID" value="RHD79863.1"/>
    <property type="molecule type" value="Genomic_DNA"/>
</dbReference>
<comment type="caution">
    <text evidence="4">The sequence shown here is derived from an EMBL/GenBank/DDBJ whole genome shotgun (WGS) entry which is preliminary data.</text>
</comment>
<evidence type="ECO:0000256" key="2">
    <source>
        <dbReference type="SAM" id="Phobius"/>
    </source>
</evidence>
<evidence type="ECO:0000313" key="3">
    <source>
        <dbReference type="EMBL" id="MCB7281865.1"/>
    </source>
</evidence>
<dbReference type="EMBL" id="QSAI01000001">
    <property type="protein sequence ID" value="RGW50692.1"/>
    <property type="molecule type" value="Genomic_DNA"/>
</dbReference>
<reference evidence="3" key="2">
    <citation type="submission" date="2021-10" db="EMBL/GenBank/DDBJ databases">
        <title>Collection of gut derived symbiotic bacterial strains cultured from healthy donors.</title>
        <authorList>
            <person name="Lin H."/>
            <person name="Littmann E."/>
            <person name="Kohout C."/>
            <person name="Pamer E.G."/>
        </authorList>
    </citation>
    <scope>NUCLEOTIDE SEQUENCE</scope>
    <source>
        <strain evidence="3">DFI.1.167</strain>
    </source>
</reference>
<evidence type="ECO:0000313" key="4">
    <source>
        <dbReference type="EMBL" id="RGM46012.1"/>
    </source>
</evidence>
<dbReference type="Proteomes" id="UP000261003">
    <property type="component" value="Unassembled WGS sequence"/>
</dbReference>
<evidence type="ECO:0000313" key="7">
    <source>
        <dbReference type="Proteomes" id="UP000261003"/>
    </source>
</evidence>
<accession>A0A3E4WV07</accession>
<dbReference type="EMBL" id="QSTG01000006">
    <property type="protein sequence ID" value="RGM46012.1"/>
    <property type="molecule type" value="Genomic_DNA"/>
</dbReference>
<proteinExistence type="predicted"/>
<evidence type="ECO:0000313" key="6">
    <source>
        <dbReference type="EMBL" id="RHD79863.1"/>
    </source>
</evidence>
<feature type="region of interest" description="Disordered" evidence="1">
    <location>
        <begin position="196"/>
        <end position="225"/>
    </location>
</feature>
<evidence type="ECO:0000313" key="5">
    <source>
        <dbReference type="EMBL" id="RGW50692.1"/>
    </source>
</evidence>
<protein>
    <submittedName>
        <fullName evidence="4">Uncharacterized protein</fullName>
    </submittedName>
</protein>
<evidence type="ECO:0000313" key="8">
    <source>
        <dbReference type="Proteomes" id="UP000283429"/>
    </source>
</evidence>